<dbReference type="InterPro" id="IPR013324">
    <property type="entry name" value="RNA_pol_sigma_r3/r4-like"/>
</dbReference>
<comment type="caution">
    <text evidence="2">The sequence shown here is derived from an EMBL/GenBank/DDBJ whole genome shotgun (WGS) entry which is preliminary data.</text>
</comment>
<dbReference type="SUPFAM" id="SSF88659">
    <property type="entry name" value="Sigma3 and sigma4 domains of RNA polymerase sigma factors"/>
    <property type="match status" value="1"/>
</dbReference>
<evidence type="ECO:0000313" key="3">
    <source>
        <dbReference type="Proteomes" id="UP001596976"/>
    </source>
</evidence>
<reference evidence="3" key="1">
    <citation type="journal article" date="2019" name="Int. J. Syst. Evol. Microbiol.">
        <title>The Global Catalogue of Microorganisms (GCM) 10K type strain sequencing project: providing services to taxonomists for standard genome sequencing and annotation.</title>
        <authorList>
            <consortium name="The Broad Institute Genomics Platform"/>
            <consortium name="The Broad Institute Genome Sequencing Center for Infectious Disease"/>
            <person name="Wu L."/>
            <person name="Ma J."/>
        </authorList>
    </citation>
    <scope>NUCLEOTIDE SEQUENCE [LARGE SCALE GENOMIC DNA]</scope>
    <source>
        <strain evidence="3">CCUG 63563</strain>
    </source>
</reference>
<feature type="domain" description="RNA polymerase sigma-70 region 4" evidence="1">
    <location>
        <begin position="95"/>
        <end position="144"/>
    </location>
</feature>
<dbReference type="RefSeq" id="WP_381009954.1">
    <property type="nucleotide sequence ID" value="NZ_JBHTJF010000016.1"/>
</dbReference>
<evidence type="ECO:0000313" key="2">
    <source>
        <dbReference type="EMBL" id="MFD0942920.1"/>
    </source>
</evidence>
<name>A0ABW3GUT0_9BACL</name>
<evidence type="ECO:0000259" key="1">
    <source>
        <dbReference type="Pfam" id="PF04545"/>
    </source>
</evidence>
<gene>
    <name evidence="2" type="ORF">ACFQ0V_03955</name>
</gene>
<dbReference type="EMBL" id="JBHTJF010000016">
    <property type="protein sequence ID" value="MFD0942920.1"/>
    <property type="molecule type" value="Genomic_DNA"/>
</dbReference>
<accession>A0ABW3GUT0</accession>
<dbReference type="InterPro" id="IPR007630">
    <property type="entry name" value="RNA_pol_sigma70_r4"/>
</dbReference>
<dbReference type="Pfam" id="PF04545">
    <property type="entry name" value="Sigma70_r4"/>
    <property type="match status" value="1"/>
</dbReference>
<dbReference type="Gene3D" id="1.20.140.160">
    <property type="match status" value="1"/>
</dbReference>
<keyword evidence="3" id="KW-1185">Reference proteome</keyword>
<organism evidence="2 3">
    <name type="scientific">Savagea faecisuis</name>
    <dbReference type="NCBI Taxonomy" id="1274803"/>
    <lineage>
        <taxon>Bacteria</taxon>
        <taxon>Bacillati</taxon>
        <taxon>Bacillota</taxon>
        <taxon>Bacilli</taxon>
        <taxon>Bacillales</taxon>
        <taxon>Caryophanaceae</taxon>
        <taxon>Savagea</taxon>
    </lineage>
</organism>
<sequence>MSNEQKYITVSGQKIPVTEELQTKYYKMKRRERYLESDVKLGRIDVDMEKEEVTFVPSKEDSIQRLMDIGQDFNTEDSVEGIIEHKAMLLILQEAMEVLNEQEKQLIDYLFYQELTTREAGKKINASHVTVLKRRNAIIKKLKKFFKF</sequence>
<protein>
    <submittedName>
        <fullName evidence="2">Sigma factor-like helix-turn-helix DNA-binding protein</fullName>
    </submittedName>
</protein>
<dbReference type="Proteomes" id="UP001596976">
    <property type="component" value="Unassembled WGS sequence"/>
</dbReference>
<proteinExistence type="predicted"/>